<feature type="compositionally biased region" description="Polar residues" evidence="1">
    <location>
        <begin position="258"/>
        <end position="283"/>
    </location>
</feature>
<dbReference type="RefSeq" id="XP_066935452.1">
    <property type="nucleotide sequence ID" value="XM_067079351.1"/>
</dbReference>
<evidence type="ECO:0000313" key="2">
    <source>
        <dbReference type="EnsemblMetazoa" id="CLYHEMP025520.3"/>
    </source>
</evidence>
<evidence type="ECO:0000313" key="3">
    <source>
        <dbReference type="Proteomes" id="UP000594262"/>
    </source>
</evidence>
<reference evidence="2" key="1">
    <citation type="submission" date="2021-01" db="UniProtKB">
        <authorList>
            <consortium name="EnsemblMetazoa"/>
        </authorList>
    </citation>
    <scope>IDENTIFICATION</scope>
</reference>
<dbReference type="GeneID" id="136823055"/>
<feature type="region of interest" description="Disordered" evidence="1">
    <location>
        <begin position="220"/>
        <end position="316"/>
    </location>
</feature>
<keyword evidence="3" id="KW-1185">Reference proteome</keyword>
<dbReference type="Proteomes" id="UP000594262">
    <property type="component" value="Unplaced"/>
</dbReference>
<proteinExistence type="predicted"/>
<feature type="compositionally biased region" description="Polar residues" evidence="1">
    <location>
        <begin position="294"/>
        <end position="314"/>
    </location>
</feature>
<organism evidence="2 3">
    <name type="scientific">Clytia hemisphaerica</name>
    <dbReference type="NCBI Taxonomy" id="252671"/>
    <lineage>
        <taxon>Eukaryota</taxon>
        <taxon>Metazoa</taxon>
        <taxon>Cnidaria</taxon>
        <taxon>Hydrozoa</taxon>
        <taxon>Hydroidolina</taxon>
        <taxon>Leptothecata</taxon>
        <taxon>Obeliida</taxon>
        <taxon>Clytiidae</taxon>
        <taxon>Clytia</taxon>
    </lineage>
</organism>
<sequence>MMKRASGESVEEEMEKVRSRKVLGVLKPMKSGKVSNDRMKNQSSRTKLGSLTSSSRQPSGNRQSGGFQIYGDESNPGMLSSATGQLKSNPLDPTNNRENVKQMQRVKGTKVKGGSVSSGACAFEIFKDEEQNTEIHAATPKEIVVSSRKPLSSKKREEVQDPFYSKTIDDPKVIHKYCKNVINMGTREMSFEEIKVQLPRYDMLKKKATEQSEFEYRMMKRASGESVEEEMEKVRSRKVLGVLKPMKSGKVSNDRMKNQSSRTKLGSLTSSSRQPSGNRQSGGFQIYGDESNPGMLSSATGQLKSNPLDPTNNRENVKQMQRVKGTKVKGGSVSSGACAFEIFKEEEQNTEIHAATPKEIVVSSRKPLSSKKREEVQDPFYSKTIDDPKVIHKYCKNVINMGTREISFEEIKAQLPRYDMLKKKATEQRPKIVRSALDFGHQAATRSLTPEPTEQILPGTPQEPAINRTPSSAKNNNIGDILQNLEDEFNSPIESTGYYGPRKTKQPDITGITEIFSNNLQDQEDLTCKMQELDRTEQFGRFPTTATVRKQGEIDNTFKF</sequence>
<accession>A0A7M5XL06</accession>
<feature type="compositionally biased region" description="Polar residues" evidence="1">
    <location>
        <begin position="41"/>
        <end position="66"/>
    </location>
</feature>
<dbReference type="EnsemblMetazoa" id="CLYHEMT025520.7">
    <property type="protein sequence ID" value="CLYHEMP025520.7"/>
    <property type="gene ID" value="CLYHEMG025520"/>
</dbReference>
<feature type="region of interest" description="Disordered" evidence="1">
    <location>
        <begin position="1"/>
        <end position="116"/>
    </location>
</feature>
<feature type="region of interest" description="Disordered" evidence="1">
    <location>
        <begin position="449"/>
        <end position="474"/>
    </location>
</feature>
<protein>
    <submittedName>
        <fullName evidence="2">Uncharacterized protein</fullName>
    </submittedName>
</protein>
<name>A0A7M5XL06_9CNID</name>
<dbReference type="AlphaFoldDB" id="A0A7M5XL06"/>
<evidence type="ECO:0000256" key="1">
    <source>
        <dbReference type="SAM" id="MobiDB-lite"/>
    </source>
</evidence>
<dbReference type="EnsemblMetazoa" id="CLYHEMT025520.3">
    <property type="protein sequence ID" value="CLYHEMP025520.3"/>
    <property type="gene ID" value="CLYHEMG025520"/>
</dbReference>
<feature type="compositionally biased region" description="Polar residues" evidence="1">
    <location>
        <begin position="77"/>
        <end position="97"/>
    </location>
</feature>